<sequence length="547" mass="62480">MTTTMTTMLSDYQREVCKECLEKGSGGLSLPMGSGKTLIALHLSQTLSPNDPILVVCSKTLLTTWEKEIHKFFPHLSYQILHKEWNKHLHEWTLGEHTRLVLTTTEVLTKAYRQYDLQNRFVMQMDNEFIGYTNIYHAPDFPLLTSHTVAQGVGTVYTRRWGCLVVDEAHNYCNIEVDKCRCIASLCVQHRWLLSGTLFAEPNPRNLLGYYTLLKHPDSPGDLVSMAVKMRSPTFPGVQETLVHRASSGVAPLYQIHHELIPVPMTEEEIMVYERIKKVLKRIHTSLKTTLHPEGRRRFASYLLAMITYLRQIMIAPIIVLASVAVDVCRIRERSELSEILMSELREAQLQDYLESPRSLYSSRLNAVMDQLALLENTPRVLIFSAFRTSLRLLQVLVEERFPQEWQAFTLESGTNKKKVLDAFAQSPRGILFLTYKTGAEGLNLQHTDTVLLLDTMWNASTGEQAVARVARQGQLSSHVRVLTFLSSTGIEKAILEKHIHKMDIAGELMTGPATKNNHHMKVEDIVKMVLKEDNESLFQQVREKLR</sequence>
<evidence type="ECO:0000313" key="4">
    <source>
        <dbReference type="EMBL" id="QHT90760.1"/>
    </source>
</evidence>
<dbReference type="SUPFAM" id="SSF52540">
    <property type="entry name" value="P-loop containing nucleoside triphosphate hydrolases"/>
    <property type="match status" value="2"/>
</dbReference>
<dbReference type="PANTHER" id="PTHR45629:SF7">
    <property type="entry name" value="DNA EXCISION REPAIR PROTEIN ERCC-6-RELATED"/>
    <property type="match status" value="1"/>
</dbReference>
<evidence type="ECO:0000259" key="2">
    <source>
        <dbReference type="PROSITE" id="PS51192"/>
    </source>
</evidence>
<dbReference type="SMART" id="SM00490">
    <property type="entry name" value="HELICc"/>
    <property type="match status" value="1"/>
</dbReference>
<dbReference type="InterPro" id="IPR049730">
    <property type="entry name" value="SNF2/RAD54-like_C"/>
</dbReference>
<dbReference type="Pfam" id="PF00176">
    <property type="entry name" value="SNF2-rel_dom"/>
    <property type="match status" value="1"/>
</dbReference>
<dbReference type="Pfam" id="PF00271">
    <property type="entry name" value="Helicase_C"/>
    <property type="match status" value="1"/>
</dbReference>
<dbReference type="InterPro" id="IPR000330">
    <property type="entry name" value="SNF2_N"/>
</dbReference>
<dbReference type="InterPro" id="IPR050496">
    <property type="entry name" value="SNF2_RAD54_helicase_repair"/>
</dbReference>
<dbReference type="PROSITE" id="PS51194">
    <property type="entry name" value="HELICASE_CTER"/>
    <property type="match status" value="1"/>
</dbReference>
<dbReference type="GO" id="GO:0005524">
    <property type="term" value="F:ATP binding"/>
    <property type="evidence" value="ECO:0007669"/>
    <property type="project" value="InterPro"/>
</dbReference>
<dbReference type="PANTHER" id="PTHR45629">
    <property type="entry name" value="SNF2/RAD54 FAMILY MEMBER"/>
    <property type="match status" value="1"/>
</dbReference>
<dbReference type="InterPro" id="IPR027417">
    <property type="entry name" value="P-loop_NTPase"/>
</dbReference>
<dbReference type="Gene3D" id="3.40.50.300">
    <property type="entry name" value="P-loop containing nucleotide triphosphate hydrolases"/>
    <property type="match status" value="2"/>
</dbReference>
<evidence type="ECO:0000256" key="1">
    <source>
        <dbReference type="ARBA" id="ARBA00022801"/>
    </source>
</evidence>
<dbReference type="EMBL" id="MN740157">
    <property type="protein sequence ID" value="QHT90760.1"/>
    <property type="molecule type" value="Genomic_DNA"/>
</dbReference>
<feature type="domain" description="Helicase ATP-binding" evidence="2">
    <location>
        <begin position="17"/>
        <end position="216"/>
    </location>
</feature>
<accession>A0A6C0IDR8</accession>
<dbReference type="AlphaFoldDB" id="A0A6C0IDR8"/>
<dbReference type="InterPro" id="IPR002464">
    <property type="entry name" value="DNA/RNA_helicase_DEAH_CS"/>
</dbReference>
<dbReference type="InterPro" id="IPR014001">
    <property type="entry name" value="Helicase_ATP-bd"/>
</dbReference>
<dbReference type="SMART" id="SM00487">
    <property type="entry name" value="DEXDc"/>
    <property type="match status" value="1"/>
</dbReference>
<dbReference type="PROSITE" id="PS00690">
    <property type="entry name" value="DEAH_ATP_HELICASE"/>
    <property type="match status" value="1"/>
</dbReference>
<dbReference type="GO" id="GO:0016787">
    <property type="term" value="F:hydrolase activity"/>
    <property type="evidence" value="ECO:0007669"/>
    <property type="project" value="UniProtKB-KW"/>
</dbReference>
<evidence type="ECO:0000259" key="3">
    <source>
        <dbReference type="PROSITE" id="PS51194"/>
    </source>
</evidence>
<dbReference type="PROSITE" id="PS51192">
    <property type="entry name" value="HELICASE_ATP_BIND_1"/>
    <property type="match status" value="1"/>
</dbReference>
<feature type="domain" description="Helicase C-terminal" evidence="3">
    <location>
        <begin position="367"/>
        <end position="527"/>
    </location>
</feature>
<dbReference type="InterPro" id="IPR001650">
    <property type="entry name" value="Helicase_C-like"/>
</dbReference>
<name>A0A6C0IDR8_9ZZZZ</name>
<reference evidence="4" key="1">
    <citation type="journal article" date="2020" name="Nature">
        <title>Giant virus diversity and host interactions through global metagenomics.</title>
        <authorList>
            <person name="Schulz F."/>
            <person name="Roux S."/>
            <person name="Paez-Espino D."/>
            <person name="Jungbluth S."/>
            <person name="Walsh D.A."/>
            <person name="Denef V.J."/>
            <person name="McMahon K.D."/>
            <person name="Konstantinidis K.T."/>
            <person name="Eloe-Fadrosh E.A."/>
            <person name="Kyrpides N.C."/>
            <person name="Woyke T."/>
        </authorList>
    </citation>
    <scope>NUCLEOTIDE SEQUENCE</scope>
    <source>
        <strain evidence="4">GVMAG-M-3300023184-71</strain>
    </source>
</reference>
<evidence type="ECO:0008006" key="5">
    <source>
        <dbReference type="Google" id="ProtNLM"/>
    </source>
</evidence>
<proteinExistence type="predicted"/>
<keyword evidence="1" id="KW-0378">Hydrolase</keyword>
<dbReference type="CDD" id="cd18793">
    <property type="entry name" value="SF2_C_SNF"/>
    <property type="match status" value="1"/>
</dbReference>
<organism evidence="4">
    <name type="scientific">viral metagenome</name>
    <dbReference type="NCBI Taxonomy" id="1070528"/>
    <lineage>
        <taxon>unclassified sequences</taxon>
        <taxon>metagenomes</taxon>
        <taxon>organismal metagenomes</taxon>
    </lineage>
</organism>
<protein>
    <recommendedName>
        <fullName evidence="5">Helicase ATP-binding domain-containing protein</fullName>
    </recommendedName>
</protein>